<sequence length="72" mass="8206">MENLIIPIAVLFCGIGLTLAYYGVPRIPAGTEKTTFIILMIFALVWPFLHFVGIWVNFLLKDEHFPIKLCLI</sequence>
<feature type="transmembrane region" description="Helical" evidence="1">
    <location>
        <begin position="36"/>
        <end position="56"/>
    </location>
</feature>
<comment type="caution">
    <text evidence="2">The sequence shown here is derived from an EMBL/GenBank/DDBJ whole genome shotgun (WGS) entry which is preliminary data.</text>
</comment>
<accession>M6FHP3</accession>
<evidence type="ECO:0000313" key="3">
    <source>
        <dbReference type="Proteomes" id="UP000012101"/>
    </source>
</evidence>
<keyword evidence="1" id="KW-0472">Membrane</keyword>
<keyword evidence="1" id="KW-0812">Transmembrane</keyword>
<evidence type="ECO:0000256" key="1">
    <source>
        <dbReference type="SAM" id="Phobius"/>
    </source>
</evidence>
<dbReference type="EMBL" id="AFJM02000043">
    <property type="protein sequence ID" value="EMM71940.1"/>
    <property type="molecule type" value="Genomic_DNA"/>
</dbReference>
<proteinExistence type="predicted"/>
<protein>
    <submittedName>
        <fullName evidence="2">Uncharacterized protein</fullName>
    </submittedName>
</protein>
<gene>
    <name evidence="2" type="ORF">LEP1GSC038_4283</name>
</gene>
<evidence type="ECO:0000313" key="2">
    <source>
        <dbReference type="EMBL" id="EMM71940.1"/>
    </source>
</evidence>
<keyword evidence="1" id="KW-1133">Transmembrane helix</keyword>
<dbReference type="Proteomes" id="UP000012101">
    <property type="component" value="Unassembled WGS sequence"/>
</dbReference>
<organism evidence="2 3">
    <name type="scientific">Leptospira weilii str. 2006001855</name>
    <dbReference type="NCBI Taxonomy" id="996804"/>
    <lineage>
        <taxon>Bacteria</taxon>
        <taxon>Pseudomonadati</taxon>
        <taxon>Spirochaetota</taxon>
        <taxon>Spirochaetia</taxon>
        <taxon>Leptospirales</taxon>
        <taxon>Leptospiraceae</taxon>
        <taxon>Leptospira</taxon>
    </lineage>
</organism>
<name>M6FHP3_9LEPT</name>
<feature type="transmembrane region" description="Helical" evidence="1">
    <location>
        <begin position="6"/>
        <end position="24"/>
    </location>
</feature>
<reference evidence="2 3" key="1">
    <citation type="submission" date="2013-01" db="EMBL/GenBank/DDBJ databases">
        <authorList>
            <person name="Harkins D.M."/>
            <person name="Durkin A.S."/>
            <person name="Brinkac L.M."/>
            <person name="Haft D.H."/>
            <person name="Selengut J.D."/>
            <person name="Sanka R."/>
            <person name="DePew J."/>
            <person name="Purushe J."/>
            <person name="Hospenthal D.R."/>
            <person name="Murray C.K."/>
            <person name="Pimentel G."/>
            <person name="Wasfy M."/>
            <person name="Vinetz J.M."/>
            <person name="Sutton G.G."/>
            <person name="Nierman W.C."/>
            <person name="Fouts D.E."/>
        </authorList>
    </citation>
    <scope>NUCLEOTIDE SEQUENCE [LARGE SCALE GENOMIC DNA]</scope>
    <source>
        <strain evidence="2 3">2006001855</strain>
    </source>
</reference>
<dbReference type="AlphaFoldDB" id="M6FHP3"/>